<reference evidence="2" key="1">
    <citation type="submission" date="2021-12" db="EMBL/GenBank/DDBJ databases">
        <authorList>
            <person name="Li Y."/>
        </authorList>
    </citation>
    <scope>NUCLEOTIDE SEQUENCE</scope>
    <source>
        <strain evidence="2">DKSPLA3</strain>
    </source>
</reference>
<comment type="caution">
    <text evidence="2">The sequence shown here is derived from an EMBL/GenBank/DDBJ whole genome shotgun (WGS) entry which is preliminary data.</text>
</comment>
<evidence type="ECO:0000259" key="1">
    <source>
        <dbReference type="PROSITE" id="PS51819"/>
    </source>
</evidence>
<dbReference type="RefSeq" id="WP_231813794.1">
    <property type="nucleotide sequence ID" value="NZ_JAJOZR010000005.1"/>
</dbReference>
<evidence type="ECO:0000313" key="3">
    <source>
        <dbReference type="Proteomes" id="UP001139089"/>
    </source>
</evidence>
<dbReference type="PANTHER" id="PTHR33993">
    <property type="entry name" value="GLYOXALASE-RELATED"/>
    <property type="match status" value="1"/>
</dbReference>
<organism evidence="2 3">
    <name type="scientific">Rhizobium quercicola</name>
    <dbReference type="NCBI Taxonomy" id="2901226"/>
    <lineage>
        <taxon>Bacteria</taxon>
        <taxon>Pseudomonadati</taxon>
        <taxon>Pseudomonadota</taxon>
        <taxon>Alphaproteobacteria</taxon>
        <taxon>Hyphomicrobiales</taxon>
        <taxon>Rhizobiaceae</taxon>
        <taxon>Rhizobium/Agrobacterium group</taxon>
        <taxon>Rhizobium</taxon>
    </lineage>
</organism>
<gene>
    <name evidence="2" type="ORF">LRX75_09590</name>
</gene>
<dbReference type="Proteomes" id="UP001139089">
    <property type="component" value="Unassembled WGS sequence"/>
</dbReference>
<dbReference type="InterPro" id="IPR029068">
    <property type="entry name" value="Glyas_Bleomycin-R_OHBP_Dase"/>
</dbReference>
<dbReference type="Gene3D" id="3.10.180.10">
    <property type="entry name" value="2,3-Dihydroxybiphenyl 1,2-Dioxygenase, domain 1"/>
    <property type="match status" value="2"/>
</dbReference>
<feature type="domain" description="VOC" evidence="1">
    <location>
        <begin position="7"/>
        <end position="128"/>
    </location>
</feature>
<dbReference type="SUPFAM" id="SSF54593">
    <property type="entry name" value="Glyoxalase/Bleomycin resistance protein/Dihydroxybiphenyl dioxygenase"/>
    <property type="match status" value="2"/>
</dbReference>
<dbReference type="PANTHER" id="PTHR33993:SF14">
    <property type="entry name" value="GB|AAF24581.1"/>
    <property type="match status" value="1"/>
</dbReference>
<name>A0A9X1T0Q9_9HYPH</name>
<dbReference type="AlphaFoldDB" id="A0A9X1T0Q9"/>
<feature type="domain" description="VOC" evidence="1">
    <location>
        <begin position="145"/>
        <end position="260"/>
    </location>
</feature>
<keyword evidence="3" id="KW-1185">Reference proteome</keyword>
<dbReference type="InterPro" id="IPR037523">
    <property type="entry name" value="VOC_core"/>
</dbReference>
<dbReference type="Pfam" id="PF00903">
    <property type="entry name" value="Glyoxalase"/>
    <property type="match status" value="1"/>
</dbReference>
<dbReference type="InterPro" id="IPR052164">
    <property type="entry name" value="Anthracycline_SecMetBiosynth"/>
</dbReference>
<protein>
    <submittedName>
        <fullName evidence="2">VOC family protein</fullName>
    </submittedName>
</protein>
<dbReference type="Pfam" id="PF18029">
    <property type="entry name" value="Glyoxalase_6"/>
    <property type="match status" value="1"/>
</dbReference>
<dbReference type="InterPro" id="IPR041581">
    <property type="entry name" value="Glyoxalase_6"/>
</dbReference>
<dbReference type="EMBL" id="JAJOZR010000005">
    <property type="protein sequence ID" value="MCD7109299.1"/>
    <property type="molecule type" value="Genomic_DNA"/>
</dbReference>
<dbReference type="InterPro" id="IPR004360">
    <property type="entry name" value="Glyas_Fos-R_dOase_dom"/>
</dbReference>
<proteinExistence type="predicted"/>
<dbReference type="PROSITE" id="PS51819">
    <property type="entry name" value="VOC"/>
    <property type="match status" value="2"/>
</dbReference>
<dbReference type="CDD" id="cd07247">
    <property type="entry name" value="SgaA_N_like"/>
    <property type="match status" value="2"/>
</dbReference>
<evidence type="ECO:0000313" key="2">
    <source>
        <dbReference type="EMBL" id="MCD7109299.1"/>
    </source>
</evidence>
<sequence>MSDEHGTFIWTELMTTDRVAAAAFYSDVVGWTTVEMAAYDYTVFETARPDGDGRVGIAGMMSIPPELVAENVPPNWTAYVSVADCDATVARVEALGGTVRRPPEDIPEIGRFAVIADPHGAVLCIMTPLPMDVPPRAVPATTPGQFGWYELYADDCAAAFAFYADVFGWTVDHDMEMGDLGIYRIFAQDGQAVGGMMTRPPQMPKAHWAYYITVDRLDAAISRLVAGGGRVVNGPMEVPGPAYIVNAVDPQGAFVSLVAAQR</sequence>
<accession>A0A9X1T0Q9</accession>